<evidence type="ECO:0000313" key="2">
    <source>
        <dbReference type="EMBL" id="BAT98119.1"/>
    </source>
</evidence>
<feature type="compositionally biased region" description="Basic and acidic residues" evidence="1">
    <location>
        <begin position="38"/>
        <end position="58"/>
    </location>
</feature>
<evidence type="ECO:0000313" key="3">
    <source>
        <dbReference type="Proteomes" id="UP000291084"/>
    </source>
</evidence>
<evidence type="ECO:0000256" key="1">
    <source>
        <dbReference type="SAM" id="MobiDB-lite"/>
    </source>
</evidence>
<protein>
    <submittedName>
        <fullName evidence="2">Uncharacterized protein</fullName>
    </submittedName>
</protein>
<feature type="region of interest" description="Disordered" evidence="1">
    <location>
        <begin position="19"/>
        <end position="75"/>
    </location>
</feature>
<reference evidence="2 3" key="1">
    <citation type="journal article" date="2015" name="Sci. Rep.">
        <title>The power of single molecule real-time sequencing technology in the de novo assembly of a eukaryotic genome.</title>
        <authorList>
            <person name="Sakai H."/>
            <person name="Naito K."/>
            <person name="Ogiso-Tanaka E."/>
            <person name="Takahashi Y."/>
            <person name="Iseki K."/>
            <person name="Muto C."/>
            <person name="Satou K."/>
            <person name="Teruya K."/>
            <person name="Shiroma A."/>
            <person name="Shimoji M."/>
            <person name="Hirano T."/>
            <person name="Itoh T."/>
            <person name="Kaga A."/>
            <person name="Tomooka N."/>
        </authorList>
    </citation>
    <scope>NUCLEOTIDE SEQUENCE [LARGE SCALE GENOMIC DNA]</scope>
    <source>
        <strain evidence="3">cv. Shumari</strain>
    </source>
</reference>
<organism evidence="2 3">
    <name type="scientific">Vigna angularis var. angularis</name>
    <dbReference type="NCBI Taxonomy" id="157739"/>
    <lineage>
        <taxon>Eukaryota</taxon>
        <taxon>Viridiplantae</taxon>
        <taxon>Streptophyta</taxon>
        <taxon>Embryophyta</taxon>
        <taxon>Tracheophyta</taxon>
        <taxon>Spermatophyta</taxon>
        <taxon>Magnoliopsida</taxon>
        <taxon>eudicotyledons</taxon>
        <taxon>Gunneridae</taxon>
        <taxon>Pentapetalae</taxon>
        <taxon>rosids</taxon>
        <taxon>fabids</taxon>
        <taxon>Fabales</taxon>
        <taxon>Fabaceae</taxon>
        <taxon>Papilionoideae</taxon>
        <taxon>50 kb inversion clade</taxon>
        <taxon>NPAAA clade</taxon>
        <taxon>indigoferoid/millettioid clade</taxon>
        <taxon>Phaseoleae</taxon>
        <taxon>Vigna</taxon>
    </lineage>
</organism>
<dbReference type="EMBL" id="AP015042">
    <property type="protein sequence ID" value="BAT98119.1"/>
    <property type="molecule type" value="Genomic_DNA"/>
</dbReference>
<sequence>MRLSFDDFILLEKRLKKAMQEEQGKNSNTEAKPSTENYAERRRRSEDVEACGKKKTDVDGSNGCSGRSKQREGGSMIQRRQWFLGDLSLILGAEI</sequence>
<dbReference type="Proteomes" id="UP000291084">
    <property type="component" value="Chromosome 9"/>
</dbReference>
<feature type="compositionally biased region" description="Polar residues" evidence="1">
    <location>
        <begin position="25"/>
        <end position="37"/>
    </location>
</feature>
<name>A0A0S3SYV7_PHAAN</name>
<proteinExistence type="predicted"/>
<dbReference type="AlphaFoldDB" id="A0A0S3SYV7"/>
<keyword evidence="3" id="KW-1185">Reference proteome</keyword>
<accession>A0A0S3SYV7</accession>
<gene>
    <name evidence="2" type="primary">Vigan.09G174500</name>
    <name evidence="2" type="ORF">VIGAN_09174500</name>
</gene>